<reference evidence="1 2" key="1">
    <citation type="journal article" date="2012" name="J. Bacteriol.">
        <title>Genome sequence of Rhizobium grahamii CCGE502, a broad-host-range symbiont with low nodulation competitiveness in Phaseolus vulgaris.</title>
        <authorList>
            <person name="Althabegoiti M.J."/>
            <person name="Lozano L."/>
            <person name="Torres-Tejerizo G."/>
            <person name="Ormeno-Orrillo E."/>
            <person name="Rogel M.A."/>
            <person name="Gonzalez V."/>
            <person name="Martinez-Romero E."/>
        </authorList>
    </citation>
    <scope>NUCLEOTIDE SEQUENCE [LARGE SCALE GENOMIC DNA]</scope>
    <source>
        <strain evidence="1 2">CCGE 502</strain>
    </source>
</reference>
<dbReference type="InterPro" id="IPR043519">
    <property type="entry name" value="NT_sf"/>
</dbReference>
<keyword evidence="2" id="KW-1185">Reference proteome</keyword>
<dbReference type="AlphaFoldDB" id="S3HMU4"/>
<dbReference type="PANTHER" id="PTHR34822:SF1">
    <property type="entry name" value="GRPB FAMILY PROTEIN"/>
    <property type="match status" value="1"/>
</dbReference>
<dbReference type="STRING" id="990285.RGCCGE502_01281"/>
<gene>
    <name evidence="1" type="ORF">RGCCGE502_01281</name>
</gene>
<dbReference type="SUPFAM" id="SSF81301">
    <property type="entry name" value="Nucleotidyltransferase"/>
    <property type="match status" value="1"/>
</dbReference>
<dbReference type="RefSeq" id="WP_016552352.1">
    <property type="nucleotide sequence ID" value="NZ_AEYE02000003.1"/>
</dbReference>
<accession>S3HMU4</accession>
<evidence type="ECO:0008006" key="3">
    <source>
        <dbReference type="Google" id="ProtNLM"/>
    </source>
</evidence>
<dbReference type="Pfam" id="PF04229">
    <property type="entry name" value="GrpB"/>
    <property type="match status" value="1"/>
</dbReference>
<dbReference type="PANTHER" id="PTHR34822">
    <property type="entry name" value="GRPB DOMAIN PROTEIN (AFU_ORTHOLOGUE AFUA_1G01530)"/>
    <property type="match status" value="1"/>
</dbReference>
<name>S3HMU4_9HYPH</name>
<sequence>MRPIRVLDYDPAWPALFDAARRELLALAADSILTIEHIGSTAVPGLAAKPKIDLDAVLVDETARNSVASLLPSAGFRAHGDPHGDGRWPFTRDHDGYGLRLYLCAPDNPAHRDRILFRDHLRCHPQRAAEYQALKRHLAAKANGDWDIYTGGKSDFVAEMLRLAMIEA</sequence>
<dbReference type="InterPro" id="IPR007344">
    <property type="entry name" value="GrpB/CoaE"/>
</dbReference>
<protein>
    <recommendedName>
        <fullName evidence="3">GrpB family protein</fullName>
    </recommendedName>
</protein>
<dbReference type="Gene3D" id="3.30.460.10">
    <property type="entry name" value="Beta Polymerase, domain 2"/>
    <property type="match status" value="1"/>
</dbReference>
<dbReference type="EMBL" id="AEYE02000003">
    <property type="protein sequence ID" value="EPE99879.1"/>
    <property type="molecule type" value="Genomic_DNA"/>
</dbReference>
<dbReference type="Proteomes" id="UP000014411">
    <property type="component" value="Unassembled WGS sequence"/>
</dbReference>
<dbReference type="HOGENOM" id="CLU_086407_2_1_5"/>
<proteinExistence type="predicted"/>
<comment type="caution">
    <text evidence="1">The sequence shown here is derived from an EMBL/GenBank/DDBJ whole genome shotgun (WGS) entry which is preliminary data.</text>
</comment>
<organism evidence="1 2">
    <name type="scientific">Rhizobium grahamii CCGE 502</name>
    <dbReference type="NCBI Taxonomy" id="990285"/>
    <lineage>
        <taxon>Bacteria</taxon>
        <taxon>Pseudomonadati</taxon>
        <taxon>Pseudomonadota</taxon>
        <taxon>Alphaproteobacteria</taxon>
        <taxon>Hyphomicrobiales</taxon>
        <taxon>Rhizobiaceae</taxon>
        <taxon>Rhizobium/Agrobacterium group</taxon>
        <taxon>Rhizobium</taxon>
    </lineage>
</organism>
<dbReference type="eggNOG" id="COG2320">
    <property type="taxonomic scope" value="Bacteria"/>
</dbReference>
<evidence type="ECO:0000313" key="1">
    <source>
        <dbReference type="EMBL" id="EPE99879.1"/>
    </source>
</evidence>
<evidence type="ECO:0000313" key="2">
    <source>
        <dbReference type="Proteomes" id="UP000014411"/>
    </source>
</evidence>